<proteinExistence type="predicted"/>
<name>X1EEK1_9ZZZZ</name>
<feature type="non-terminal residue" evidence="1">
    <location>
        <position position="1"/>
    </location>
</feature>
<dbReference type="Gene3D" id="2.10.109.10">
    <property type="entry name" value="Umud Fragment, subunit A"/>
    <property type="match status" value="1"/>
</dbReference>
<evidence type="ECO:0000313" key="1">
    <source>
        <dbReference type="EMBL" id="GAH18785.1"/>
    </source>
</evidence>
<comment type="caution">
    <text evidence="1">The sequence shown here is derived from an EMBL/GenBank/DDBJ whole genome shotgun (WGS) entry which is preliminary data.</text>
</comment>
<dbReference type="AlphaFoldDB" id="X1EEK1"/>
<dbReference type="EMBL" id="BARU01004173">
    <property type="protein sequence ID" value="GAH18785.1"/>
    <property type="molecule type" value="Genomic_DNA"/>
</dbReference>
<sequence length="33" mass="3815">DSVDSHRFGSVPEDNIIGRMVAIYYQPGRMRTF</sequence>
<accession>X1EEK1</accession>
<dbReference type="SUPFAM" id="SSF51306">
    <property type="entry name" value="LexA/Signal peptidase"/>
    <property type="match status" value="1"/>
</dbReference>
<protein>
    <recommendedName>
        <fullName evidence="2">Peptidase S26 domain-containing protein</fullName>
    </recommendedName>
</protein>
<evidence type="ECO:0008006" key="2">
    <source>
        <dbReference type="Google" id="ProtNLM"/>
    </source>
</evidence>
<dbReference type="InterPro" id="IPR036286">
    <property type="entry name" value="LexA/Signal_pep-like_sf"/>
</dbReference>
<organism evidence="1">
    <name type="scientific">marine sediment metagenome</name>
    <dbReference type="NCBI Taxonomy" id="412755"/>
    <lineage>
        <taxon>unclassified sequences</taxon>
        <taxon>metagenomes</taxon>
        <taxon>ecological metagenomes</taxon>
    </lineage>
</organism>
<reference evidence="1" key="1">
    <citation type="journal article" date="2014" name="Front. Microbiol.">
        <title>High frequency of phylogenetically diverse reductive dehalogenase-homologous genes in deep subseafloor sedimentary metagenomes.</title>
        <authorList>
            <person name="Kawai M."/>
            <person name="Futagami T."/>
            <person name="Toyoda A."/>
            <person name="Takaki Y."/>
            <person name="Nishi S."/>
            <person name="Hori S."/>
            <person name="Arai W."/>
            <person name="Tsubouchi T."/>
            <person name="Morono Y."/>
            <person name="Uchiyama I."/>
            <person name="Ito T."/>
            <person name="Fujiyama A."/>
            <person name="Inagaki F."/>
            <person name="Takami H."/>
        </authorList>
    </citation>
    <scope>NUCLEOTIDE SEQUENCE</scope>
    <source>
        <strain evidence="1">Expedition CK06-06</strain>
    </source>
</reference>
<gene>
    <name evidence="1" type="ORF">S03H2_08544</name>
</gene>